<dbReference type="RefSeq" id="XP_016260039.1">
    <property type="nucleotide sequence ID" value="XM_016409731.1"/>
</dbReference>
<dbReference type="InterPro" id="IPR025213">
    <property type="entry name" value="Sim4_Fta2"/>
</dbReference>
<dbReference type="Pfam" id="PF13095">
    <property type="entry name" value="FTA2"/>
    <property type="match status" value="1"/>
</dbReference>
<reference evidence="1 2" key="1">
    <citation type="submission" date="2015-01" db="EMBL/GenBank/DDBJ databases">
        <title>The Genome Sequence of Exophiala oligosperma CBS72588.</title>
        <authorList>
            <consortium name="The Broad Institute Genomics Platform"/>
            <person name="Cuomo C."/>
            <person name="de Hoog S."/>
            <person name="Gorbushina A."/>
            <person name="Stielow B."/>
            <person name="Teixiera M."/>
            <person name="Abouelleil A."/>
            <person name="Chapman S.B."/>
            <person name="Priest M."/>
            <person name="Young S.K."/>
            <person name="Wortman J."/>
            <person name="Nusbaum C."/>
            <person name="Birren B."/>
        </authorList>
    </citation>
    <scope>NUCLEOTIDE SEQUENCE [LARGE SCALE GENOMIC DNA]</scope>
    <source>
        <strain evidence="1 2">CBS 72588</strain>
    </source>
</reference>
<evidence type="ECO:0008006" key="3">
    <source>
        <dbReference type="Google" id="ProtNLM"/>
    </source>
</evidence>
<dbReference type="STRING" id="215243.A0A0D2D9N7"/>
<dbReference type="VEuPathDB" id="FungiDB:PV06_08404"/>
<dbReference type="Proteomes" id="UP000053342">
    <property type="component" value="Unassembled WGS sequence"/>
</dbReference>
<sequence>MSKRLRDAELMGEDIIDTYLSEEPLCESNHPTESDEPKLRRFVVDGRESLQRPRLIGKGLHGVAILATIKGDEYVLKVFKHWKQPGPVYYRYDDAILLSPLACESRAYARLDSRNENDGIWAAQCYGWMRLSDPQFQELGNVVDVNKHDLSRWVVVKEYIPSPTLPCDLPEIFANFEIPKRARIVPRDARLDNYRGSKIVDLSSALTEPSPRWTKFKFELFYGNTTFGIFQWFKGVEHAYEPPPRHRDNHLLTRPLPL</sequence>
<protein>
    <recommendedName>
        <fullName evidence="3">Protein kinase domain-containing protein</fullName>
    </recommendedName>
</protein>
<name>A0A0D2D9N7_9EURO</name>
<dbReference type="OrthoDB" id="3432781at2759"/>
<dbReference type="EMBL" id="KN847339">
    <property type="protein sequence ID" value="KIW39823.1"/>
    <property type="molecule type" value="Genomic_DNA"/>
</dbReference>
<evidence type="ECO:0000313" key="2">
    <source>
        <dbReference type="Proteomes" id="UP000053342"/>
    </source>
</evidence>
<proteinExistence type="predicted"/>
<keyword evidence="2" id="KW-1185">Reference proteome</keyword>
<evidence type="ECO:0000313" key="1">
    <source>
        <dbReference type="EMBL" id="KIW39823.1"/>
    </source>
</evidence>
<accession>A0A0D2D9N7</accession>
<gene>
    <name evidence="1" type="ORF">PV06_08404</name>
</gene>
<organism evidence="1 2">
    <name type="scientific">Exophiala oligosperma</name>
    <dbReference type="NCBI Taxonomy" id="215243"/>
    <lineage>
        <taxon>Eukaryota</taxon>
        <taxon>Fungi</taxon>
        <taxon>Dikarya</taxon>
        <taxon>Ascomycota</taxon>
        <taxon>Pezizomycotina</taxon>
        <taxon>Eurotiomycetes</taxon>
        <taxon>Chaetothyriomycetidae</taxon>
        <taxon>Chaetothyriales</taxon>
        <taxon>Herpotrichiellaceae</taxon>
        <taxon>Exophiala</taxon>
    </lineage>
</organism>
<dbReference type="GeneID" id="27360478"/>
<dbReference type="AlphaFoldDB" id="A0A0D2D9N7"/>
<dbReference type="HOGENOM" id="CLU_088683_0_0_1"/>